<sequence>MLPPSLWELISRWDGGVVYVFILLSPYSAVFDVVTENVKSLLRLIHDYTEGGGHRPQCVTGMMTVLDDLKSQVQKLEPSRRREAELRRCNTDLRRGAPPREKKPLDPAADEVQKLRRELFANMTARKNLEKMFSSLGKEKEIMAAELTRKARELAEAEELVDDLRAQNEALLEKVKTCASEHKKNGAQSQLNSVLQERNKVLSEQLLKSLDAYRTVKRRLRDAQEENARIVSEAAEAAATSARIVHRVRERMEGGGNGKVRTEEEINSLEQMLHGLQGRLGKVIPNKGDC</sequence>
<dbReference type="AlphaFoldDB" id="A0A444C7J3"/>
<gene>
    <name evidence="1" type="ORF">B296_00058473</name>
</gene>
<name>A0A444C7J3_ENSVE</name>
<evidence type="ECO:0000313" key="1">
    <source>
        <dbReference type="EMBL" id="RRT40553.1"/>
    </source>
</evidence>
<dbReference type="EMBL" id="AMZH03019288">
    <property type="protein sequence ID" value="RRT40553.1"/>
    <property type="molecule type" value="Genomic_DNA"/>
</dbReference>
<proteinExistence type="predicted"/>
<dbReference type="Proteomes" id="UP000287651">
    <property type="component" value="Unassembled WGS sequence"/>
</dbReference>
<protein>
    <submittedName>
        <fullName evidence="1">Uncharacterized protein</fullName>
    </submittedName>
</protein>
<evidence type="ECO:0000313" key="2">
    <source>
        <dbReference type="Proteomes" id="UP000287651"/>
    </source>
</evidence>
<dbReference type="PANTHER" id="PTHR38378">
    <property type="entry name" value="MYOSIN HEAVY CHAIN-LIKE PROTEIN"/>
    <property type="match status" value="1"/>
</dbReference>
<organism evidence="1 2">
    <name type="scientific">Ensete ventricosum</name>
    <name type="common">Abyssinian banana</name>
    <name type="synonym">Musa ensete</name>
    <dbReference type="NCBI Taxonomy" id="4639"/>
    <lineage>
        <taxon>Eukaryota</taxon>
        <taxon>Viridiplantae</taxon>
        <taxon>Streptophyta</taxon>
        <taxon>Embryophyta</taxon>
        <taxon>Tracheophyta</taxon>
        <taxon>Spermatophyta</taxon>
        <taxon>Magnoliopsida</taxon>
        <taxon>Liliopsida</taxon>
        <taxon>Zingiberales</taxon>
        <taxon>Musaceae</taxon>
        <taxon>Ensete</taxon>
    </lineage>
</organism>
<reference evidence="1 2" key="1">
    <citation type="journal article" date="2014" name="Agronomy (Basel)">
        <title>A Draft Genome Sequence for Ensete ventricosum, the Drought-Tolerant Tree Against Hunger.</title>
        <authorList>
            <person name="Harrison J."/>
            <person name="Moore K.A."/>
            <person name="Paszkiewicz K."/>
            <person name="Jones T."/>
            <person name="Grant M."/>
            <person name="Ambacheew D."/>
            <person name="Muzemil S."/>
            <person name="Studholme D.J."/>
        </authorList>
    </citation>
    <scope>NUCLEOTIDE SEQUENCE [LARGE SCALE GENOMIC DNA]</scope>
</reference>
<dbReference type="PANTHER" id="PTHR38378:SF3">
    <property type="entry name" value="MYOSIN HEAVY CHAIN-LIKE PROTEIN"/>
    <property type="match status" value="1"/>
</dbReference>
<accession>A0A444C7J3</accession>
<comment type="caution">
    <text evidence="1">The sequence shown here is derived from an EMBL/GenBank/DDBJ whole genome shotgun (WGS) entry which is preliminary data.</text>
</comment>